<keyword evidence="2" id="KW-1185">Reference proteome</keyword>
<proteinExistence type="predicted"/>
<dbReference type="KEGG" id="mfe:Mefer_1469"/>
<evidence type="ECO:0000313" key="1">
    <source>
        <dbReference type="EMBL" id="ACV25273.1"/>
    </source>
</evidence>
<accession>C7P595</accession>
<dbReference type="GeneID" id="43321639"/>
<dbReference type="EMBL" id="CP001696">
    <property type="protein sequence ID" value="ACV25273.1"/>
    <property type="molecule type" value="Genomic_DNA"/>
</dbReference>
<sequence>MNLRISVILIPILAFVILFAGCVEESKEITVAPSNSTTNTIKAENTSVSETIKM</sequence>
<reference evidence="1" key="1">
    <citation type="submission" date="2009-08" db="EMBL/GenBank/DDBJ databases">
        <title>Complete sequence of chromosome of Methanocaldococcus fervens AG86.</title>
        <authorList>
            <consortium name="US DOE Joint Genome Institute"/>
            <person name="Lucas S."/>
            <person name="Copeland A."/>
            <person name="Lapidus A."/>
            <person name="Glavina del Rio T."/>
            <person name="Tice H."/>
            <person name="Bruce D."/>
            <person name="Goodwin L."/>
            <person name="Pitluck S."/>
            <person name="Chertkov O."/>
            <person name="Detter J.C."/>
            <person name="Han C."/>
            <person name="Tapia R."/>
            <person name="Larimer F."/>
            <person name="Land M."/>
            <person name="Hauser L."/>
            <person name="Kyrpides N."/>
            <person name="Ovchinnikova G."/>
            <person name="Lupa-Sieprawska M."/>
            <person name="Whitman W.B."/>
        </authorList>
    </citation>
    <scope>NUCLEOTIDE SEQUENCE [LARGE SCALE GENOMIC DNA]</scope>
    <source>
        <strain evidence="1">AG86</strain>
    </source>
</reference>
<dbReference type="Proteomes" id="UP000001495">
    <property type="component" value="Chromosome"/>
</dbReference>
<evidence type="ECO:0000313" key="2">
    <source>
        <dbReference type="Proteomes" id="UP000001495"/>
    </source>
</evidence>
<organism evidence="1 2">
    <name type="scientific">Methanocaldococcus fervens (strain DSM 4213 / JCM 15782 / AG86)</name>
    <name type="common">Methanococcus fervens</name>
    <dbReference type="NCBI Taxonomy" id="573064"/>
    <lineage>
        <taxon>Archaea</taxon>
        <taxon>Methanobacteriati</taxon>
        <taxon>Methanobacteriota</taxon>
        <taxon>Methanomada group</taxon>
        <taxon>Methanococci</taxon>
        <taxon>Methanococcales</taxon>
        <taxon>Methanocaldococcaceae</taxon>
        <taxon>Methanocaldococcus</taxon>
    </lineage>
</organism>
<dbReference type="AlphaFoldDB" id="C7P595"/>
<protein>
    <submittedName>
        <fullName evidence="1">Uncharacterized protein</fullName>
    </submittedName>
</protein>
<name>C7P595_METFA</name>
<dbReference type="RefSeq" id="WP_015792006.1">
    <property type="nucleotide sequence ID" value="NC_013156.1"/>
</dbReference>
<gene>
    <name evidence="1" type="ordered locus">Mefer_1469</name>
</gene>
<dbReference type="PROSITE" id="PS51257">
    <property type="entry name" value="PROKAR_LIPOPROTEIN"/>
    <property type="match status" value="1"/>
</dbReference>
<dbReference type="HOGENOM" id="CLU_3039035_0_0_2"/>